<keyword evidence="3" id="KW-1185">Reference proteome</keyword>
<dbReference type="PANTHER" id="PTHR31497:SF0">
    <property type="entry name" value="AUTOCRINE PROLIFERATION REPRESSOR PROTEIN A"/>
    <property type="match status" value="1"/>
</dbReference>
<dbReference type="EMBL" id="AMQN01001147">
    <property type="status" value="NOT_ANNOTATED_CDS"/>
    <property type="molecule type" value="Genomic_DNA"/>
</dbReference>
<evidence type="ECO:0000313" key="2">
    <source>
        <dbReference type="EnsemblMetazoa" id="CapteP190159"/>
    </source>
</evidence>
<evidence type="ECO:0000313" key="3">
    <source>
        <dbReference type="Proteomes" id="UP000014760"/>
    </source>
</evidence>
<dbReference type="OMA" id="GHNEYEY"/>
<dbReference type="Proteomes" id="UP000014760">
    <property type="component" value="Unassembled WGS sequence"/>
</dbReference>
<dbReference type="PANTHER" id="PTHR31497">
    <property type="entry name" value="AUTOCRINE PROLIFERATION REPRESSOR PROTEIN A"/>
    <property type="match status" value="1"/>
</dbReference>
<accession>R7ULY3</accession>
<organism evidence="1">
    <name type="scientific">Capitella teleta</name>
    <name type="common">Polychaete worm</name>
    <dbReference type="NCBI Taxonomy" id="283909"/>
    <lineage>
        <taxon>Eukaryota</taxon>
        <taxon>Metazoa</taxon>
        <taxon>Spiralia</taxon>
        <taxon>Lophotrochozoa</taxon>
        <taxon>Annelida</taxon>
        <taxon>Polychaeta</taxon>
        <taxon>Sedentaria</taxon>
        <taxon>Scolecida</taxon>
        <taxon>Capitellidae</taxon>
        <taxon>Capitella</taxon>
    </lineage>
</organism>
<sequence length="479" mass="54814">MLWLLIVLVASVQADFGWDDWTALDDYVHRDDGAWSYFQIEEYRYNATNCTTYIFNMTSQIYQDETKVDKSLWWHWVGVSIPDDLEYPDFAAMLIDGGSNREGSEPGGEDALENVGTCVVANAAKTIVGYVKQVPNQPIVFAVSIIITRIYQNHNWNIRQNDPTQRSRSEDTLIAWTWRTYIDQLIAEDPEADPEVVMRMAMTKSAKRGMDTIAAVAEEKVGSNVDSFFVTGASKTIMSHYQSMDGGYSFALSPYYNENLTYHLLDEELFTPVLEIEDMFQYRRRFEDLPLLQIVATGDEFFLCTDSHHWMNQNAEHALIPAYVRIAETIVGFLAGHLQGWEMPTTSWEMSEEDGLSRLVMTTSPPALNVTGWKSVTNANNTRRDWRLVEGYPEQSLHPVWWYRDIDVEEEVDEDTGVYTAEITADENEDLWTGYFIQGQWEGPTGLRLFLTSEVNVVPWNTYPRGPCESNEECAGDLV</sequence>
<dbReference type="EnsemblMetazoa" id="CapteT190159">
    <property type="protein sequence ID" value="CapteP190159"/>
    <property type="gene ID" value="CapteG190159"/>
</dbReference>
<protein>
    <submittedName>
        <fullName evidence="1 2">Uncharacterized protein</fullName>
    </submittedName>
</protein>
<dbReference type="InterPro" id="IPR009199">
    <property type="entry name" value="PhoPQ-act_pathogen-rel_PqaA"/>
</dbReference>
<dbReference type="HOGENOM" id="CLU_036488_1_0_1"/>
<reference evidence="3" key="1">
    <citation type="submission" date="2012-12" db="EMBL/GenBank/DDBJ databases">
        <authorList>
            <person name="Hellsten U."/>
            <person name="Grimwood J."/>
            <person name="Chapman J.A."/>
            <person name="Shapiro H."/>
            <person name="Aerts A."/>
            <person name="Otillar R.P."/>
            <person name="Terry A.Y."/>
            <person name="Boore J.L."/>
            <person name="Simakov O."/>
            <person name="Marletaz F."/>
            <person name="Cho S.-J."/>
            <person name="Edsinger-Gonzales E."/>
            <person name="Havlak P."/>
            <person name="Kuo D.-H."/>
            <person name="Larsson T."/>
            <person name="Lv J."/>
            <person name="Arendt D."/>
            <person name="Savage R."/>
            <person name="Osoegawa K."/>
            <person name="de Jong P."/>
            <person name="Lindberg D.R."/>
            <person name="Seaver E.C."/>
            <person name="Weisblat D.A."/>
            <person name="Putnam N.H."/>
            <person name="Grigoriev I.V."/>
            <person name="Rokhsar D.S."/>
        </authorList>
    </citation>
    <scope>NUCLEOTIDE SEQUENCE</scope>
    <source>
        <strain evidence="3">I ESC-2004</strain>
    </source>
</reference>
<dbReference type="Pfam" id="PF10142">
    <property type="entry name" value="PhoPQ_related"/>
    <property type="match status" value="2"/>
</dbReference>
<gene>
    <name evidence="1" type="ORF">CAPTEDRAFT_190159</name>
</gene>
<dbReference type="EMBL" id="KB300094">
    <property type="protein sequence ID" value="ELU07235.1"/>
    <property type="molecule type" value="Genomic_DNA"/>
</dbReference>
<name>R7ULY3_CAPTE</name>
<dbReference type="OrthoDB" id="2020799at2759"/>
<evidence type="ECO:0000313" key="1">
    <source>
        <dbReference type="EMBL" id="ELU07235.1"/>
    </source>
</evidence>
<proteinExistence type="predicted"/>
<reference evidence="1 3" key="2">
    <citation type="journal article" date="2013" name="Nature">
        <title>Insights into bilaterian evolution from three spiralian genomes.</title>
        <authorList>
            <person name="Simakov O."/>
            <person name="Marletaz F."/>
            <person name="Cho S.J."/>
            <person name="Edsinger-Gonzales E."/>
            <person name="Havlak P."/>
            <person name="Hellsten U."/>
            <person name="Kuo D.H."/>
            <person name="Larsson T."/>
            <person name="Lv J."/>
            <person name="Arendt D."/>
            <person name="Savage R."/>
            <person name="Osoegawa K."/>
            <person name="de Jong P."/>
            <person name="Grimwood J."/>
            <person name="Chapman J.A."/>
            <person name="Shapiro H."/>
            <person name="Aerts A."/>
            <person name="Otillar R.P."/>
            <person name="Terry A.Y."/>
            <person name="Boore J.L."/>
            <person name="Grigoriev I.V."/>
            <person name="Lindberg D.R."/>
            <person name="Seaver E.C."/>
            <person name="Weisblat D.A."/>
            <person name="Putnam N.H."/>
            <person name="Rokhsar D.S."/>
        </authorList>
    </citation>
    <scope>NUCLEOTIDE SEQUENCE</scope>
    <source>
        <strain evidence="1 3">I ESC-2004</strain>
    </source>
</reference>
<reference evidence="2" key="3">
    <citation type="submission" date="2015-06" db="UniProtKB">
        <authorList>
            <consortium name="EnsemblMetazoa"/>
        </authorList>
    </citation>
    <scope>IDENTIFICATION</scope>
</reference>
<dbReference type="AlphaFoldDB" id="R7ULY3"/>